<evidence type="ECO:0000313" key="5">
    <source>
        <dbReference type="EMBL" id="AAM86501.1"/>
    </source>
</evidence>
<dbReference type="Proteomes" id="UP000002490">
    <property type="component" value="Chromosome"/>
</dbReference>
<feature type="domain" description="HTH deoR-type" evidence="4">
    <location>
        <begin position="5"/>
        <end position="60"/>
    </location>
</feature>
<dbReference type="Gene3D" id="3.40.50.1360">
    <property type="match status" value="1"/>
</dbReference>
<dbReference type="SUPFAM" id="SSF46785">
    <property type="entry name" value="Winged helix' DNA-binding domain"/>
    <property type="match status" value="1"/>
</dbReference>
<dbReference type="GO" id="GO:0003700">
    <property type="term" value="F:DNA-binding transcription factor activity"/>
    <property type="evidence" value="ECO:0007669"/>
    <property type="project" value="InterPro"/>
</dbReference>
<evidence type="ECO:0000313" key="8">
    <source>
        <dbReference type="Proteomes" id="UP000002490"/>
    </source>
</evidence>
<dbReference type="OrthoDB" id="5685843at2"/>
<keyword evidence="3" id="KW-0804">Transcription</keyword>
<evidence type="ECO:0000256" key="2">
    <source>
        <dbReference type="ARBA" id="ARBA00023125"/>
    </source>
</evidence>
<dbReference type="PROSITE" id="PS00894">
    <property type="entry name" value="HTH_DEOR_1"/>
    <property type="match status" value="1"/>
</dbReference>
<dbReference type="Gene3D" id="1.10.10.10">
    <property type="entry name" value="Winged helix-like DNA-binding domain superfamily/Winged helix DNA-binding domain"/>
    <property type="match status" value="1"/>
</dbReference>
<keyword evidence="2" id="KW-0238">DNA-binding</keyword>
<keyword evidence="1" id="KW-0805">Transcription regulation</keyword>
<dbReference type="PANTHER" id="PTHR30363:SF58">
    <property type="entry name" value="REGULATORY PROTEIN, DEOR FAMILY"/>
    <property type="match status" value="1"/>
</dbReference>
<dbReference type="OMA" id="FDNDVTR"/>
<accession>A0A2S9PKZ5</accession>
<dbReference type="InterPro" id="IPR050313">
    <property type="entry name" value="Carb_Metab_HTH_regulators"/>
</dbReference>
<dbReference type="EMBL" id="AE017042">
    <property type="protein sequence ID" value="AAS61160.1"/>
    <property type="molecule type" value="Genomic_DNA"/>
</dbReference>
<dbReference type="EMBL" id="AE009952">
    <property type="protein sequence ID" value="AAM86501.1"/>
    <property type="molecule type" value="Genomic_DNA"/>
</dbReference>
<evidence type="ECO:0000313" key="6">
    <source>
        <dbReference type="EMBL" id="AAS61160.1"/>
    </source>
</evidence>
<evidence type="ECO:0000256" key="3">
    <source>
        <dbReference type="ARBA" id="ARBA00023163"/>
    </source>
</evidence>
<dbReference type="KEGG" id="ypm:YP_0904"/>
<dbReference type="Pfam" id="PF00455">
    <property type="entry name" value="DeoRC"/>
    <property type="match status" value="1"/>
</dbReference>
<dbReference type="GO" id="GO:0003677">
    <property type="term" value="F:DNA binding"/>
    <property type="evidence" value="ECO:0007669"/>
    <property type="project" value="UniProtKB-KW"/>
</dbReference>
<organism evidence="6 7">
    <name type="scientific">Yersinia pestis</name>
    <dbReference type="NCBI Taxonomy" id="632"/>
    <lineage>
        <taxon>Bacteria</taxon>
        <taxon>Pseudomonadati</taxon>
        <taxon>Pseudomonadota</taxon>
        <taxon>Gammaproteobacteria</taxon>
        <taxon>Enterobacterales</taxon>
        <taxon>Yersiniaceae</taxon>
        <taxon>Yersinia</taxon>
    </lineage>
</organism>
<name>A0A2S9PKZ5_YERPE</name>
<dbReference type="SUPFAM" id="SSF100950">
    <property type="entry name" value="NagB/RpiA/CoA transferase-like"/>
    <property type="match status" value="1"/>
</dbReference>
<dbReference type="PRINTS" id="PR00037">
    <property type="entry name" value="HTHLACR"/>
</dbReference>
<evidence type="ECO:0000259" key="4">
    <source>
        <dbReference type="PROSITE" id="PS51000"/>
    </source>
</evidence>
<dbReference type="PIR" id="AD0151">
    <property type="entry name" value="AD0151"/>
</dbReference>
<reference evidence="6" key="4">
    <citation type="submission" date="2016-05" db="EMBL/GenBank/DDBJ databases">
        <title>Reannotation of Yersinia pestis strain 91001 based on omics data.</title>
        <authorList>
            <person name="Yiqing M."/>
        </authorList>
    </citation>
    <scope>NUCLEOTIDE SEQUENCE</scope>
    <source>
        <strain evidence="6">91001</strain>
    </source>
</reference>
<dbReference type="Proteomes" id="UP000001019">
    <property type="component" value="Chromosome"/>
</dbReference>
<proteinExistence type="predicted"/>
<evidence type="ECO:0000313" key="7">
    <source>
        <dbReference type="Proteomes" id="UP000001019"/>
    </source>
</evidence>
<dbReference type="Pfam" id="PF08220">
    <property type="entry name" value="HTH_DeoR"/>
    <property type="match status" value="1"/>
</dbReference>
<dbReference type="InterPro" id="IPR014036">
    <property type="entry name" value="DeoR-like_C"/>
</dbReference>
<reference evidence="7" key="3">
    <citation type="journal article" date="2004" name="DNA Res.">
        <title>Complete genome sequence of Yersinia pestis strain 91001, an isolate avirulent to humans.</title>
        <authorList>
            <person name="Song Y."/>
            <person name="Tong Z."/>
            <person name="Wang J."/>
            <person name="Wang L."/>
            <person name="Guo Z."/>
            <person name="Han Y."/>
            <person name="Zhang J."/>
            <person name="Pei D."/>
            <person name="Zhou D."/>
            <person name="Qin H."/>
            <person name="Pang X."/>
            <person name="Han Y."/>
            <person name="Zhai J."/>
            <person name="Li M."/>
            <person name="Cui B."/>
            <person name="Qi Z."/>
            <person name="Jin L."/>
            <person name="Dai R."/>
            <person name="Chen F."/>
            <person name="Li S."/>
            <person name="Ye C."/>
            <person name="Du Z."/>
            <person name="Lin W."/>
            <person name="Wang J."/>
            <person name="Yu J."/>
            <person name="Yang H."/>
            <person name="Wang J."/>
            <person name="Huang P."/>
            <person name="Yang R."/>
        </authorList>
    </citation>
    <scope>NUCLEOTIDE SEQUENCE [LARGE SCALE GENOMIC DNA]</scope>
    <source>
        <strain evidence="7">91001 / Biovar Mediaevalis</strain>
    </source>
</reference>
<dbReference type="PROSITE" id="PS51000">
    <property type="entry name" value="HTH_DEOR_2"/>
    <property type="match status" value="1"/>
</dbReference>
<sequence length="271" mass="29843">MMMIPEQRRDFIYRYVHEQNVASFMDLAELMNVSHMTVRRDIQILEAEGKVVAINGGVKLNNLLKLELAYSEKASLNHELKQNIGVLAAMLIEPGQTLYLDAGTTLFEVAKAVAASNCFNLTVVTNDFTISGYLMDMPHISLYHTGGLVDRRNRSCLGNSAANFLNTINIDVAFLSSSSWDIARGMSTPSEGKAMVKAAVMRASRRNILVSDSSKFGKYGMFPICNLQALTDIISDGNLPLVAQKQIKESGVKLHLVNKEVRAPCSNSQPI</sequence>
<protein>
    <submittedName>
        <fullName evidence="5">DEOR-type transcriptional regulator</fullName>
    </submittedName>
    <submittedName>
        <fullName evidence="6">Transcriptional regulatory protein</fullName>
    </submittedName>
</protein>
<gene>
    <name evidence="6" type="primary">glpR3</name>
    <name evidence="5" type="ordered locus">y2950</name>
    <name evidence="6" type="ordered locus">YP_0904</name>
</gene>
<dbReference type="InterPro" id="IPR036388">
    <property type="entry name" value="WH-like_DNA-bd_sf"/>
</dbReference>
<reference evidence="5 8" key="1">
    <citation type="journal article" date="2002" name="J. Bacteriol.">
        <title>Genome sequence of Yersinia pestis KIM.</title>
        <authorList>
            <person name="Deng W."/>
            <person name="Burland V."/>
            <person name="Plunkett G.III."/>
            <person name="Boutin A."/>
            <person name="Mayhew G.F."/>
            <person name="Liss P."/>
            <person name="Perna N.T."/>
            <person name="Rose D.J."/>
            <person name="Mau B."/>
            <person name="Zhou S."/>
            <person name="Schwartz D.C."/>
            <person name="Fetherston J.D."/>
            <person name="Lindler L.E."/>
            <person name="Brubaker R.R."/>
            <person name="Plana G.V."/>
            <person name="Straley S.C."/>
            <person name="McDonough K.A."/>
            <person name="Nilles M.L."/>
            <person name="Matson J.S."/>
            <person name="Blattner F.R."/>
            <person name="Perry R.D."/>
        </authorList>
    </citation>
    <scope>NUCLEOTIDE SEQUENCE [LARGE SCALE GENOMIC DNA]</scope>
    <source>
        <strain evidence="5">KIM</strain>
        <strain evidence="8">KIM10+ / Biovar Mediaevalis</strain>
    </source>
</reference>
<dbReference type="InterPro" id="IPR001034">
    <property type="entry name" value="DeoR_HTH"/>
</dbReference>
<dbReference type="SMART" id="SM01134">
    <property type="entry name" value="DeoRC"/>
    <property type="match status" value="1"/>
</dbReference>
<dbReference type="InterPro" id="IPR036390">
    <property type="entry name" value="WH_DNA-bd_sf"/>
</dbReference>
<dbReference type="AlphaFoldDB" id="A0A2S9PKZ5"/>
<dbReference type="PANTHER" id="PTHR30363">
    <property type="entry name" value="HTH-TYPE TRANSCRIPTIONAL REGULATOR SRLR-RELATED"/>
    <property type="match status" value="1"/>
</dbReference>
<dbReference type="InterPro" id="IPR018356">
    <property type="entry name" value="Tscrpt_reg_HTH_DeoR_CS"/>
</dbReference>
<reference evidence="6" key="2">
    <citation type="submission" date="2003-04" db="EMBL/GenBank/DDBJ databases">
        <authorList>
            <person name="Song Y."/>
            <person name="Tong Z."/>
            <person name="Wang L."/>
            <person name="Han Y."/>
            <person name="Zhang J."/>
            <person name="Pei D."/>
            <person name="Wang J."/>
            <person name="Zhou D."/>
            <person name="Han Y."/>
            <person name="Pang X."/>
            <person name="Zhai J."/>
            <person name="Chen F."/>
            <person name="Qin H."/>
            <person name="Wang J."/>
            <person name="Li S."/>
            <person name="Guo Z."/>
            <person name="Ye C."/>
            <person name="Du Z."/>
            <person name="Lin W."/>
            <person name="Wang J."/>
            <person name="Yu J."/>
            <person name="Yang H."/>
            <person name="Wang J."/>
            <person name="Huang P."/>
            <person name="Yang R."/>
        </authorList>
    </citation>
    <scope>NUCLEOTIDE SEQUENCE</scope>
    <source>
        <strain evidence="6">91001</strain>
    </source>
</reference>
<evidence type="ECO:0000256" key="1">
    <source>
        <dbReference type="ARBA" id="ARBA00023015"/>
    </source>
</evidence>
<dbReference type="KEGG" id="ypk:y2950"/>
<dbReference type="InterPro" id="IPR037171">
    <property type="entry name" value="NagB/RpiA_transferase-like"/>
</dbReference>
<dbReference type="SMART" id="SM00420">
    <property type="entry name" value="HTH_DEOR"/>
    <property type="match status" value="1"/>
</dbReference>